<dbReference type="AlphaFoldDB" id="A0A8J5RA19"/>
<comment type="caution">
    <text evidence="2">The sequence shown here is derived from an EMBL/GenBank/DDBJ whole genome shotgun (WGS) entry which is preliminary data.</text>
</comment>
<dbReference type="Proteomes" id="UP000729913">
    <property type="component" value="Unassembled WGS sequence"/>
</dbReference>
<feature type="region of interest" description="Disordered" evidence="1">
    <location>
        <begin position="184"/>
        <end position="219"/>
    </location>
</feature>
<evidence type="ECO:0000256" key="1">
    <source>
        <dbReference type="SAM" id="MobiDB-lite"/>
    </source>
</evidence>
<keyword evidence="3" id="KW-1185">Reference proteome</keyword>
<accession>A0A8J5RA19</accession>
<sequence>MLAYEKNATRSHIISSDSTNLKVNNLVSAEDNIIGGIIKAPKNRRLKQVANDVPLQQISSFSVPPRQNTTSVIISDNTKNRSDHEVIINKDISGDTVIPDEVDYVTTVANHGTDAISIGSEKLGDDDDNINHQNIHGADLIYVDNHKDILLAEDTYETARADEMTAINMSTFDKKSVQDVIDEKRSNCQRKNPSRFRKSASSSSNNDNDSEDNEGFGADDLKKTILPTFNYHGNGSDKKSPEPFIELKSLITERFSMIRLIQPLKN</sequence>
<gene>
    <name evidence="2" type="ORF">G9C98_002967</name>
</gene>
<protein>
    <submittedName>
        <fullName evidence="2">Uncharacterized protein</fullName>
    </submittedName>
</protein>
<reference evidence="2" key="1">
    <citation type="submission" date="2020-03" db="EMBL/GenBank/DDBJ databases">
        <authorList>
            <person name="Chebbi M.A."/>
            <person name="Drezen J.M."/>
        </authorList>
    </citation>
    <scope>NUCLEOTIDE SEQUENCE</scope>
    <source>
        <tissue evidence="2">Whole body</tissue>
    </source>
</reference>
<proteinExistence type="predicted"/>
<evidence type="ECO:0000313" key="3">
    <source>
        <dbReference type="Proteomes" id="UP000729913"/>
    </source>
</evidence>
<evidence type="ECO:0000313" key="2">
    <source>
        <dbReference type="EMBL" id="KAG8041669.1"/>
    </source>
</evidence>
<dbReference type="OrthoDB" id="7554874at2759"/>
<organism evidence="2 3">
    <name type="scientific">Cotesia typhae</name>
    <dbReference type="NCBI Taxonomy" id="2053667"/>
    <lineage>
        <taxon>Eukaryota</taxon>
        <taxon>Metazoa</taxon>
        <taxon>Ecdysozoa</taxon>
        <taxon>Arthropoda</taxon>
        <taxon>Hexapoda</taxon>
        <taxon>Insecta</taxon>
        <taxon>Pterygota</taxon>
        <taxon>Neoptera</taxon>
        <taxon>Endopterygota</taxon>
        <taxon>Hymenoptera</taxon>
        <taxon>Apocrita</taxon>
        <taxon>Ichneumonoidea</taxon>
        <taxon>Braconidae</taxon>
        <taxon>Microgastrinae</taxon>
        <taxon>Cotesia</taxon>
    </lineage>
</organism>
<name>A0A8J5RA19_9HYME</name>
<dbReference type="EMBL" id="JAAOIC020000015">
    <property type="protein sequence ID" value="KAG8041669.1"/>
    <property type="molecule type" value="Genomic_DNA"/>
</dbReference>
<reference evidence="2" key="2">
    <citation type="submission" date="2021-04" db="EMBL/GenBank/DDBJ databases">
        <title>Genome-wide patterns of bracovirus chromosomal integration into multiple host tissues during parasitism.</title>
        <authorList>
            <person name="Chebbi M.A.C."/>
        </authorList>
    </citation>
    <scope>NUCLEOTIDE SEQUENCE</scope>
    <source>
        <tissue evidence="2">Whole body</tissue>
    </source>
</reference>